<protein>
    <submittedName>
        <fullName evidence="2">Uncharacterized protein</fullName>
    </submittedName>
</protein>
<sequence length="90" mass="10229">MIEGNVKICGFADTEETNFHEHQHVSNKQLQNEKESKQRPKSGAPKGVLLKKKLIDGFIGVIRQIRSSDSARIPKAVRPRSRLCNEKYNV</sequence>
<accession>A0A8X6PKR5</accession>
<reference evidence="2" key="1">
    <citation type="submission" date="2020-08" db="EMBL/GenBank/DDBJ databases">
        <title>Multicomponent nature underlies the extraordinary mechanical properties of spider dragline silk.</title>
        <authorList>
            <person name="Kono N."/>
            <person name="Nakamura H."/>
            <person name="Mori M."/>
            <person name="Yoshida Y."/>
            <person name="Ohtoshi R."/>
            <person name="Malay A.D."/>
            <person name="Moran D.A.P."/>
            <person name="Tomita M."/>
            <person name="Numata K."/>
            <person name="Arakawa K."/>
        </authorList>
    </citation>
    <scope>NUCLEOTIDE SEQUENCE</scope>
</reference>
<comment type="caution">
    <text evidence="2">The sequence shown here is derived from an EMBL/GenBank/DDBJ whole genome shotgun (WGS) entry which is preliminary data.</text>
</comment>
<evidence type="ECO:0000313" key="3">
    <source>
        <dbReference type="Proteomes" id="UP000887013"/>
    </source>
</evidence>
<gene>
    <name evidence="2" type="ORF">NPIL_318221</name>
</gene>
<evidence type="ECO:0000256" key="1">
    <source>
        <dbReference type="SAM" id="MobiDB-lite"/>
    </source>
</evidence>
<proteinExistence type="predicted"/>
<keyword evidence="3" id="KW-1185">Reference proteome</keyword>
<name>A0A8X6PKR5_NEPPI</name>
<evidence type="ECO:0000313" key="2">
    <source>
        <dbReference type="EMBL" id="GFT76363.1"/>
    </source>
</evidence>
<dbReference type="Proteomes" id="UP000887013">
    <property type="component" value="Unassembled WGS sequence"/>
</dbReference>
<dbReference type="EMBL" id="BMAW01022125">
    <property type="protein sequence ID" value="GFT76363.1"/>
    <property type="molecule type" value="Genomic_DNA"/>
</dbReference>
<feature type="region of interest" description="Disordered" evidence="1">
    <location>
        <begin position="17"/>
        <end position="46"/>
    </location>
</feature>
<organism evidence="2 3">
    <name type="scientific">Nephila pilipes</name>
    <name type="common">Giant wood spider</name>
    <name type="synonym">Nephila maculata</name>
    <dbReference type="NCBI Taxonomy" id="299642"/>
    <lineage>
        <taxon>Eukaryota</taxon>
        <taxon>Metazoa</taxon>
        <taxon>Ecdysozoa</taxon>
        <taxon>Arthropoda</taxon>
        <taxon>Chelicerata</taxon>
        <taxon>Arachnida</taxon>
        <taxon>Araneae</taxon>
        <taxon>Araneomorphae</taxon>
        <taxon>Entelegynae</taxon>
        <taxon>Araneoidea</taxon>
        <taxon>Nephilidae</taxon>
        <taxon>Nephila</taxon>
    </lineage>
</organism>
<dbReference type="AlphaFoldDB" id="A0A8X6PKR5"/>